<evidence type="ECO:0000313" key="1">
    <source>
        <dbReference type="EMBL" id="OJD21925.1"/>
    </source>
</evidence>
<accession>A0A1J9R2S5</accession>
<evidence type="ECO:0000313" key="2">
    <source>
        <dbReference type="Proteomes" id="UP000242791"/>
    </source>
</evidence>
<dbReference type="VEuPathDB" id="FungiDB:ACJ73_06734"/>
<name>A0A1J9R2S5_9EURO</name>
<protein>
    <submittedName>
        <fullName evidence="1">Uncharacterized protein</fullName>
    </submittedName>
</protein>
<dbReference type="AlphaFoldDB" id="A0A1J9R2S5"/>
<organism evidence="1 2">
    <name type="scientific">Blastomyces percursus</name>
    <dbReference type="NCBI Taxonomy" id="1658174"/>
    <lineage>
        <taxon>Eukaryota</taxon>
        <taxon>Fungi</taxon>
        <taxon>Dikarya</taxon>
        <taxon>Ascomycota</taxon>
        <taxon>Pezizomycotina</taxon>
        <taxon>Eurotiomycetes</taxon>
        <taxon>Eurotiomycetidae</taxon>
        <taxon>Onygenales</taxon>
        <taxon>Ajellomycetaceae</taxon>
        <taxon>Blastomyces</taxon>
    </lineage>
</organism>
<dbReference type="OrthoDB" id="4766189at2759"/>
<reference evidence="1 2" key="1">
    <citation type="submission" date="2015-08" db="EMBL/GenBank/DDBJ databases">
        <title>Emmonsia species relationships and genome sequence.</title>
        <authorList>
            <person name="Cuomo C.A."/>
            <person name="Schwartz I.S."/>
            <person name="Kenyon C."/>
            <person name="De Hoog G.S."/>
            <person name="Govender N.P."/>
            <person name="Botha A."/>
            <person name="Moreno L."/>
            <person name="De Vries M."/>
            <person name="Munoz J.F."/>
            <person name="Stielow J.B."/>
        </authorList>
    </citation>
    <scope>NUCLEOTIDE SEQUENCE [LARGE SCALE GENOMIC DNA]</scope>
    <source>
        <strain evidence="1 2">EI222</strain>
    </source>
</reference>
<proteinExistence type="predicted"/>
<dbReference type="Proteomes" id="UP000242791">
    <property type="component" value="Unassembled WGS sequence"/>
</dbReference>
<dbReference type="EMBL" id="LGTZ01001234">
    <property type="protein sequence ID" value="OJD21925.1"/>
    <property type="molecule type" value="Genomic_DNA"/>
</dbReference>
<sequence>MNEVENVFVRMEAKEMNESKNSETWFRKLSEKLEQHAETFSWLNSYKMTYRDAINGERLEFRDTAEAFRQDLRMPQKAGDKRHHLLGGSFLSYAALGDAPEREEDSDCRCSEDAEEAKQAPTGTKGLSVSFCTNVQSLWCKRPCFRSLLDCLSGQGS</sequence>
<gene>
    <name evidence="1" type="ORF">ACJ73_06734</name>
</gene>
<keyword evidence="2" id="KW-1185">Reference proteome</keyword>
<comment type="caution">
    <text evidence="1">The sequence shown here is derived from an EMBL/GenBank/DDBJ whole genome shotgun (WGS) entry which is preliminary data.</text>
</comment>